<comment type="caution">
    <text evidence="1">The sequence shown here is derived from an EMBL/GenBank/DDBJ whole genome shotgun (WGS) entry which is preliminary data.</text>
</comment>
<sequence length="68" mass="7518">LPHQQYCGRNCGCGPQFKTLNCVEKGTKHLIHVKWSAPPEGWISLNSDGSCQDGLDVVEFCEEVKENG</sequence>
<accession>A0A392VV34</accession>
<keyword evidence="2" id="KW-1185">Reference proteome</keyword>
<name>A0A392VV34_9FABA</name>
<organism evidence="1 2">
    <name type="scientific">Trifolium medium</name>
    <dbReference type="NCBI Taxonomy" id="97028"/>
    <lineage>
        <taxon>Eukaryota</taxon>
        <taxon>Viridiplantae</taxon>
        <taxon>Streptophyta</taxon>
        <taxon>Embryophyta</taxon>
        <taxon>Tracheophyta</taxon>
        <taxon>Spermatophyta</taxon>
        <taxon>Magnoliopsida</taxon>
        <taxon>eudicotyledons</taxon>
        <taxon>Gunneridae</taxon>
        <taxon>Pentapetalae</taxon>
        <taxon>rosids</taxon>
        <taxon>fabids</taxon>
        <taxon>Fabales</taxon>
        <taxon>Fabaceae</taxon>
        <taxon>Papilionoideae</taxon>
        <taxon>50 kb inversion clade</taxon>
        <taxon>NPAAA clade</taxon>
        <taxon>Hologalegina</taxon>
        <taxon>IRL clade</taxon>
        <taxon>Trifolieae</taxon>
        <taxon>Trifolium</taxon>
    </lineage>
</organism>
<evidence type="ECO:0000313" key="2">
    <source>
        <dbReference type="Proteomes" id="UP000265520"/>
    </source>
</evidence>
<proteinExistence type="predicted"/>
<reference evidence="1 2" key="1">
    <citation type="journal article" date="2018" name="Front. Plant Sci.">
        <title>Red Clover (Trifolium pratense) and Zigzag Clover (T. medium) - A Picture of Genomic Similarities and Differences.</title>
        <authorList>
            <person name="Dluhosova J."/>
            <person name="Istvanek J."/>
            <person name="Nedelnik J."/>
            <person name="Repkova J."/>
        </authorList>
    </citation>
    <scope>NUCLEOTIDE SEQUENCE [LARGE SCALE GENOMIC DNA]</scope>
    <source>
        <strain evidence="2">cv. 10/8</strain>
        <tissue evidence="1">Leaf</tissue>
    </source>
</reference>
<evidence type="ECO:0000313" key="1">
    <source>
        <dbReference type="EMBL" id="MCI90821.1"/>
    </source>
</evidence>
<dbReference type="Proteomes" id="UP000265520">
    <property type="component" value="Unassembled WGS sequence"/>
</dbReference>
<protein>
    <submittedName>
        <fullName evidence="1">Uncharacterized protein</fullName>
    </submittedName>
</protein>
<dbReference type="EMBL" id="LXQA011255082">
    <property type="protein sequence ID" value="MCI90821.1"/>
    <property type="molecule type" value="Genomic_DNA"/>
</dbReference>
<feature type="non-terminal residue" evidence="1">
    <location>
        <position position="1"/>
    </location>
</feature>
<dbReference type="AlphaFoldDB" id="A0A392VV34"/>